<dbReference type="EMBL" id="CADCVI010000038">
    <property type="protein sequence ID" value="CAA9458960.1"/>
    <property type="molecule type" value="Genomic_DNA"/>
</dbReference>
<evidence type="ECO:0008006" key="2">
    <source>
        <dbReference type="Google" id="ProtNLM"/>
    </source>
</evidence>
<gene>
    <name evidence="1" type="ORF">AVDCRST_MAG25-552</name>
</gene>
<protein>
    <recommendedName>
        <fullName evidence="2">SseB protein N-terminal domain-containing protein</fullName>
    </recommendedName>
</protein>
<name>A0A6J4R1Y6_9ACTN</name>
<sequence length="136" mass="14829">MTDFLPRPFWLIVNHQSGGMEVMTITLASGEEALPVFGFEDEAAMFLELGTWSGWRIMETTAGELVSALSCLCAGVDRVVLDPLPGLDVAAFVDLVSMEREAFVEYLLNARRLPSPLDLSVEALPSGRHDRSSDVG</sequence>
<proteinExistence type="predicted"/>
<reference evidence="1" key="1">
    <citation type="submission" date="2020-02" db="EMBL/GenBank/DDBJ databases">
        <authorList>
            <person name="Meier V. D."/>
        </authorList>
    </citation>
    <scope>NUCLEOTIDE SEQUENCE</scope>
    <source>
        <strain evidence="1">AVDCRST_MAG25</strain>
    </source>
</reference>
<accession>A0A6J4R1Y6</accession>
<evidence type="ECO:0000313" key="1">
    <source>
        <dbReference type="EMBL" id="CAA9458960.1"/>
    </source>
</evidence>
<dbReference type="AlphaFoldDB" id="A0A6J4R1Y6"/>
<organism evidence="1">
    <name type="scientific">uncultured Rubrobacteraceae bacterium</name>
    <dbReference type="NCBI Taxonomy" id="349277"/>
    <lineage>
        <taxon>Bacteria</taxon>
        <taxon>Bacillati</taxon>
        <taxon>Actinomycetota</taxon>
        <taxon>Rubrobacteria</taxon>
        <taxon>Rubrobacterales</taxon>
        <taxon>Rubrobacteraceae</taxon>
        <taxon>environmental samples</taxon>
    </lineage>
</organism>